<comment type="caution">
    <text evidence="2">The sequence shown here is derived from an EMBL/GenBank/DDBJ whole genome shotgun (WGS) entry which is preliminary data.</text>
</comment>
<feature type="region of interest" description="Disordered" evidence="1">
    <location>
        <begin position="1"/>
        <end position="29"/>
    </location>
</feature>
<dbReference type="EMBL" id="JACAOZ010000010">
    <property type="protein sequence ID" value="NVZ57171.1"/>
    <property type="molecule type" value="Genomic_DNA"/>
</dbReference>
<sequence>MTNTQLSDRQPKGEIMTSPVGSGGSITSKQLFDQMKTLTEEKNKETLEMAKLDKDASIASKWSQVINKVQ</sequence>
<evidence type="ECO:0000313" key="3">
    <source>
        <dbReference type="Proteomes" id="UP000560470"/>
    </source>
</evidence>
<accession>A0A7Y7RRW2</accession>
<protein>
    <submittedName>
        <fullName evidence="2">Uncharacterized protein</fullName>
    </submittedName>
</protein>
<evidence type="ECO:0000256" key="1">
    <source>
        <dbReference type="SAM" id="MobiDB-lite"/>
    </source>
</evidence>
<dbReference type="RefSeq" id="WP_143521844.1">
    <property type="nucleotide sequence ID" value="NZ_JACAOZ010000010.1"/>
</dbReference>
<dbReference type="Proteomes" id="UP000560470">
    <property type="component" value="Unassembled WGS sequence"/>
</dbReference>
<proteinExistence type="predicted"/>
<reference evidence="2 3" key="1">
    <citation type="submission" date="2020-04" db="EMBL/GenBank/DDBJ databases">
        <title>Molecular characterization of pseudomonads from Agaricus bisporus reveal novel blotch 2 pathogens in Western Europe.</title>
        <authorList>
            <person name="Taparia T."/>
            <person name="Krijger M."/>
            <person name="Haynes E."/>
            <person name="Elpinstone J.G."/>
            <person name="Noble R."/>
            <person name="Van Der Wolf J."/>
        </authorList>
    </citation>
    <scope>NUCLEOTIDE SEQUENCE [LARGE SCALE GENOMIC DNA]</scope>
    <source>
        <strain evidence="2 3">B7002</strain>
    </source>
</reference>
<organism evidence="2 3">
    <name type="scientific">Pseudomonas edaphica</name>
    <dbReference type="NCBI Taxonomy" id="2006980"/>
    <lineage>
        <taxon>Bacteria</taxon>
        <taxon>Pseudomonadati</taxon>
        <taxon>Pseudomonadota</taxon>
        <taxon>Gammaproteobacteria</taxon>
        <taxon>Pseudomonadales</taxon>
        <taxon>Pseudomonadaceae</taxon>
        <taxon>Pseudomonas</taxon>
    </lineage>
</organism>
<dbReference type="AlphaFoldDB" id="A0A7Y7RRW2"/>
<name>A0A7Y7RRW2_9PSED</name>
<gene>
    <name evidence="2" type="ORF">HX797_12970</name>
</gene>
<evidence type="ECO:0000313" key="2">
    <source>
        <dbReference type="EMBL" id="NVZ57171.1"/>
    </source>
</evidence>